<dbReference type="PROSITE" id="PS50885">
    <property type="entry name" value="HAMP"/>
    <property type="match status" value="1"/>
</dbReference>
<comment type="subcellular location">
    <subcellularLocation>
        <location evidence="2">Cell membrane</location>
        <topology evidence="2">Multi-pass membrane protein</topology>
    </subcellularLocation>
</comment>
<proteinExistence type="predicted"/>
<dbReference type="InterPro" id="IPR003661">
    <property type="entry name" value="HisK_dim/P_dom"/>
</dbReference>
<dbReference type="GO" id="GO:0000155">
    <property type="term" value="F:phosphorelay sensor kinase activity"/>
    <property type="evidence" value="ECO:0007669"/>
    <property type="project" value="InterPro"/>
</dbReference>
<dbReference type="InterPro" id="IPR005467">
    <property type="entry name" value="His_kinase_dom"/>
</dbReference>
<dbReference type="EMBL" id="DXCH01000059">
    <property type="protein sequence ID" value="HIZ06729.1"/>
    <property type="molecule type" value="Genomic_DNA"/>
</dbReference>
<dbReference type="SMART" id="SM00387">
    <property type="entry name" value="HATPase_c"/>
    <property type="match status" value="1"/>
</dbReference>
<evidence type="ECO:0000256" key="13">
    <source>
        <dbReference type="ARBA" id="ARBA00023136"/>
    </source>
</evidence>
<evidence type="ECO:0000313" key="17">
    <source>
        <dbReference type="EMBL" id="HIZ06729.1"/>
    </source>
</evidence>
<evidence type="ECO:0000256" key="3">
    <source>
        <dbReference type="ARBA" id="ARBA00012438"/>
    </source>
</evidence>
<dbReference type="PRINTS" id="PR00344">
    <property type="entry name" value="BCTRLSENSOR"/>
</dbReference>
<comment type="caution">
    <text evidence="17">The sequence shown here is derived from an EMBL/GenBank/DDBJ whole genome shotgun (WGS) entry which is preliminary data.</text>
</comment>
<evidence type="ECO:0000259" key="16">
    <source>
        <dbReference type="PROSITE" id="PS50885"/>
    </source>
</evidence>
<evidence type="ECO:0000256" key="1">
    <source>
        <dbReference type="ARBA" id="ARBA00000085"/>
    </source>
</evidence>
<feature type="domain" description="HAMP" evidence="16">
    <location>
        <begin position="185"/>
        <end position="237"/>
    </location>
</feature>
<keyword evidence="12" id="KW-0902">Two-component regulatory system</keyword>
<dbReference type="Pfam" id="PF02518">
    <property type="entry name" value="HATPase_c"/>
    <property type="match status" value="1"/>
</dbReference>
<evidence type="ECO:0000259" key="15">
    <source>
        <dbReference type="PROSITE" id="PS50109"/>
    </source>
</evidence>
<keyword evidence="5" id="KW-0597">Phosphoprotein</keyword>
<dbReference type="InterPro" id="IPR003660">
    <property type="entry name" value="HAMP_dom"/>
</dbReference>
<sequence>MKFRNKILVCAILFFSFFFGIGGSILISASFRSNLSREKQAAVNSYQMVLNMMRVVNSVSTQSDYTDVVNTLKQLADNGGGSWAALRLTDGSNVIYKSAPEAAFIKELASQTEEGRSVLQIFQEDNVYYLQITGALEAGNKMLYLDGLYDVTGIYDARNAQQAIYRYVFGIALGSAFLVFWLMARFLTRPLRELSEAAREITEGNLTRRAVIYSNDEVGSLAGDFNRMTEKLSEHIEKLEDTMERQESFMGSFAHELKTPMTSIIGYADLIRSQDLTREEQREAANYIFSEGKRLENLSLKLLDLLVLKHERIQTVCCAPANLVKEAVSILEPGFQKAGIRILEECQPGECRLEPSLVMSLLLNLLDNAKKAMDGPGTIRIRSVMTPEGCRIRIEDEGRGIPPEEMEKITEAFYRVDKSRSRAQGGAGLGLALCREIAAVHHGSITFENLPEKGTAVTAELRGNTI</sequence>
<dbReference type="PANTHER" id="PTHR45528">
    <property type="entry name" value="SENSOR HISTIDINE KINASE CPXA"/>
    <property type="match status" value="1"/>
</dbReference>
<dbReference type="SMART" id="SM00304">
    <property type="entry name" value="HAMP"/>
    <property type="match status" value="1"/>
</dbReference>
<keyword evidence="13 14" id="KW-0472">Membrane</keyword>
<dbReference type="Pfam" id="PF00672">
    <property type="entry name" value="HAMP"/>
    <property type="match status" value="1"/>
</dbReference>
<dbReference type="Gene3D" id="3.30.565.10">
    <property type="entry name" value="Histidine kinase-like ATPase, C-terminal domain"/>
    <property type="match status" value="1"/>
</dbReference>
<evidence type="ECO:0000256" key="5">
    <source>
        <dbReference type="ARBA" id="ARBA00022553"/>
    </source>
</evidence>
<feature type="domain" description="Histidine kinase" evidence="15">
    <location>
        <begin position="252"/>
        <end position="465"/>
    </location>
</feature>
<keyword evidence="4" id="KW-1003">Cell membrane</keyword>
<dbReference type="Proteomes" id="UP000824024">
    <property type="component" value="Unassembled WGS sequence"/>
</dbReference>
<dbReference type="PROSITE" id="PS50109">
    <property type="entry name" value="HIS_KIN"/>
    <property type="match status" value="1"/>
</dbReference>
<feature type="transmembrane region" description="Helical" evidence="14">
    <location>
        <begin position="164"/>
        <end position="184"/>
    </location>
</feature>
<evidence type="ECO:0000256" key="14">
    <source>
        <dbReference type="SAM" id="Phobius"/>
    </source>
</evidence>
<evidence type="ECO:0000256" key="6">
    <source>
        <dbReference type="ARBA" id="ARBA00022679"/>
    </source>
</evidence>
<dbReference type="CDD" id="cd00075">
    <property type="entry name" value="HATPase"/>
    <property type="match status" value="1"/>
</dbReference>
<dbReference type="SUPFAM" id="SSF47384">
    <property type="entry name" value="Homodimeric domain of signal transducing histidine kinase"/>
    <property type="match status" value="1"/>
</dbReference>
<dbReference type="InterPro" id="IPR036890">
    <property type="entry name" value="HATPase_C_sf"/>
</dbReference>
<dbReference type="GO" id="GO:0005886">
    <property type="term" value="C:plasma membrane"/>
    <property type="evidence" value="ECO:0007669"/>
    <property type="project" value="UniProtKB-SubCell"/>
</dbReference>
<evidence type="ECO:0000256" key="12">
    <source>
        <dbReference type="ARBA" id="ARBA00023012"/>
    </source>
</evidence>
<dbReference type="Pfam" id="PF00512">
    <property type="entry name" value="HisKA"/>
    <property type="match status" value="1"/>
</dbReference>
<organism evidence="17 18">
    <name type="scientific">Candidatus Eubacterium avistercoris</name>
    <dbReference type="NCBI Taxonomy" id="2838567"/>
    <lineage>
        <taxon>Bacteria</taxon>
        <taxon>Bacillati</taxon>
        <taxon>Bacillota</taxon>
        <taxon>Clostridia</taxon>
        <taxon>Eubacteriales</taxon>
        <taxon>Eubacteriaceae</taxon>
        <taxon>Eubacterium</taxon>
    </lineage>
</organism>
<reference evidence="17" key="1">
    <citation type="journal article" date="2021" name="PeerJ">
        <title>Extensive microbial diversity within the chicken gut microbiome revealed by metagenomics and culture.</title>
        <authorList>
            <person name="Gilroy R."/>
            <person name="Ravi A."/>
            <person name="Getino M."/>
            <person name="Pursley I."/>
            <person name="Horton D.L."/>
            <person name="Alikhan N.F."/>
            <person name="Baker D."/>
            <person name="Gharbi K."/>
            <person name="Hall N."/>
            <person name="Watson M."/>
            <person name="Adriaenssens E.M."/>
            <person name="Foster-Nyarko E."/>
            <person name="Jarju S."/>
            <person name="Secka A."/>
            <person name="Antonio M."/>
            <person name="Oren A."/>
            <person name="Chaudhuri R.R."/>
            <person name="La Ragione R."/>
            <person name="Hildebrand F."/>
            <person name="Pallen M.J."/>
        </authorList>
    </citation>
    <scope>NUCLEOTIDE SEQUENCE</scope>
    <source>
        <strain evidence="17">CHK192-9172</strain>
    </source>
</reference>
<evidence type="ECO:0000256" key="2">
    <source>
        <dbReference type="ARBA" id="ARBA00004651"/>
    </source>
</evidence>
<accession>A0A9D2IET8</accession>
<keyword evidence="7 14" id="KW-0812">Transmembrane</keyword>
<protein>
    <recommendedName>
        <fullName evidence="3">histidine kinase</fullName>
        <ecNumber evidence="3">2.7.13.3</ecNumber>
    </recommendedName>
</protein>
<comment type="catalytic activity">
    <reaction evidence="1">
        <text>ATP + protein L-histidine = ADP + protein N-phospho-L-histidine.</text>
        <dbReference type="EC" id="2.7.13.3"/>
    </reaction>
</comment>
<reference evidence="17" key="2">
    <citation type="submission" date="2021-04" db="EMBL/GenBank/DDBJ databases">
        <authorList>
            <person name="Gilroy R."/>
        </authorList>
    </citation>
    <scope>NUCLEOTIDE SEQUENCE</scope>
    <source>
        <strain evidence="17">CHK192-9172</strain>
    </source>
</reference>
<evidence type="ECO:0000256" key="7">
    <source>
        <dbReference type="ARBA" id="ARBA00022692"/>
    </source>
</evidence>
<dbReference type="Gene3D" id="6.10.340.10">
    <property type="match status" value="1"/>
</dbReference>
<dbReference type="PANTHER" id="PTHR45528:SF1">
    <property type="entry name" value="SENSOR HISTIDINE KINASE CPXA"/>
    <property type="match status" value="1"/>
</dbReference>
<evidence type="ECO:0000256" key="4">
    <source>
        <dbReference type="ARBA" id="ARBA00022475"/>
    </source>
</evidence>
<dbReference type="SUPFAM" id="SSF158472">
    <property type="entry name" value="HAMP domain-like"/>
    <property type="match status" value="1"/>
</dbReference>
<dbReference type="CDD" id="cd06225">
    <property type="entry name" value="HAMP"/>
    <property type="match status" value="1"/>
</dbReference>
<evidence type="ECO:0000256" key="10">
    <source>
        <dbReference type="ARBA" id="ARBA00022840"/>
    </source>
</evidence>
<dbReference type="InterPro" id="IPR050398">
    <property type="entry name" value="HssS/ArlS-like"/>
</dbReference>
<evidence type="ECO:0000256" key="9">
    <source>
        <dbReference type="ARBA" id="ARBA00022777"/>
    </source>
</evidence>
<dbReference type="InterPro" id="IPR004358">
    <property type="entry name" value="Sig_transdc_His_kin-like_C"/>
</dbReference>
<dbReference type="CDD" id="cd00082">
    <property type="entry name" value="HisKA"/>
    <property type="match status" value="1"/>
</dbReference>
<evidence type="ECO:0000313" key="18">
    <source>
        <dbReference type="Proteomes" id="UP000824024"/>
    </source>
</evidence>
<dbReference type="SMART" id="SM00388">
    <property type="entry name" value="HisKA"/>
    <property type="match status" value="1"/>
</dbReference>
<dbReference type="AlphaFoldDB" id="A0A9D2IET8"/>
<keyword evidence="8" id="KW-0547">Nucleotide-binding</keyword>
<dbReference type="InterPro" id="IPR003594">
    <property type="entry name" value="HATPase_dom"/>
</dbReference>
<dbReference type="Gene3D" id="1.10.287.130">
    <property type="match status" value="1"/>
</dbReference>
<keyword evidence="10" id="KW-0067">ATP-binding</keyword>
<keyword evidence="9 17" id="KW-0418">Kinase</keyword>
<dbReference type="InterPro" id="IPR036097">
    <property type="entry name" value="HisK_dim/P_sf"/>
</dbReference>
<keyword evidence="6" id="KW-0808">Transferase</keyword>
<dbReference type="EC" id="2.7.13.3" evidence="3"/>
<name>A0A9D2IET8_9FIRM</name>
<gene>
    <name evidence="17" type="ORF">IAA08_02195</name>
</gene>
<evidence type="ECO:0000256" key="11">
    <source>
        <dbReference type="ARBA" id="ARBA00022989"/>
    </source>
</evidence>
<keyword evidence="11 14" id="KW-1133">Transmembrane helix</keyword>
<evidence type="ECO:0000256" key="8">
    <source>
        <dbReference type="ARBA" id="ARBA00022741"/>
    </source>
</evidence>
<dbReference type="SUPFAM" id="SSF55874">
    <property type="entry name" value="ATPase domain of HSP90 chaperone/DNA topoisomerase II/histidine kinase"/>
    <property type="match status" value="1"/>
</dbReference>
<dbReference type="GO" id="GO:0005524">
    <property type="term" value="F:ATP binding"/>
    <property type="evidence" value="ECO:0007669"/>
    <property type="project" value="UniProtKB-KW"/>
</dbReference>